<dbReference type="EC" id="2.1.1.85" evidence="7"/>
<keyword evidence="2" id="KW-0963">Cytoplasm</keyword>
<dbReference type="PANTHER" id="PTHR13271:SF47">
    <property type="entry name" value="ACTIN-HISTIDINE N-METHYLTRANSFERASE"/>
    <property type="match status" value="1"/>
</dbReference>
<dbReference type="InterPro" id="IPR036464">
    <property type="entry name" value="Rubisco_LSMT_subst-bd_sf"/>
</dbReference>
<dbReference type="InterPro" id="IPR015353">
    <property type="entry name" value="Rubisco_LSMT_subst-bd"/>
</dbReference>
<dbReference type="CDD" id="cd19176">
    <property type="entry name" value="SET_SETD3"/>
    <property type="match status" value="1"/>
</dbReference>
<keyword evidence="4 7" id="KW-0808">Transferase</keyword>
<dbReference type="InterPro" id="IPR044428">
    <property type="entry name" value="SETD3_SET"/>
</dbReference>
<name>A0A2R5LC86_9ACAR</name>
<evidence type="ECO:0000256" key="1">
    <source>
        <dbReference type="ARBA" id="ARBA00004496"/>
    </source>
</evidence>
<dbReference type="GO" id="GO:0005737">
    <property type="term" value="C:cytoplasm"/>
    <property type="evidence" value="ECO:0007669"/>
    <property type="project" value="UniProtKB-SubCell"/>
</dbReference>
<dbReference type="GO" id="GO:0032259">
    <property type="term" value="P:methylation"/>
    <property type="evidence" value="ECO:0007669"/>
    <property type="project" value="UniProtKB-KW"/>
</dbReference>
<dbReference type="PROSITE" id="PS51565">
    <property type="entry name" value="SAM_MT85_SETD3"/>
    <property type="match status" value="1"/>
</dbReference>
<dbReference type="SUPFAM" id="SSF82199">
    <property type="entry name" value="SET domain"/>
    <property type="match status" value="1"/>
</dbReference>
<dbReference type="PROSITE" id="PS50280">
    <property type="entry name" value="SET"/>
    <property type="match status" value="1"/>
</dbReference>
<feature type="domain" description="SET" evidence="8">
    <location>
        <begin position="90"/>
        <end position="314"/>
    </location>
</feature>
<organism evidence="9">
    <name type="scientific">Ornithodoros turicata</name>
    <dbReference type="NCBI Taxonomy" id="34597"/>
    <lineage>
        <taxon>Eukaryota</taxon>
        <taxon>Metazoa</taxon>
        <taxon>Ecdysozoa</taxon>
        <taxon>Arthropoda</taxon>
        <taxon>Chelicerata</taxon>
        <taxon>Arachnida</taxon>
        <taxon>Acari</taxon>
        <taxon>Parasitiformes</taxon>
        <taxon>Ixodida</taxon>
        <taxon>Ixodoidea</taxon>
        <taxon>Argasidae</taxon>
        <taxon>Ornithodorinae</taxon>
        <taxon>Ornithodoros</taxon>
    </lineage>
</organism>
<dbReference type="GO" id="GO:0016279">
    <property type="term" value="F:protein-lysine N-methyltransferase activity"/>
    <property type="evidence" value="ECO:0007669"/>
    <property type="project" value="TreeGrafter"/>
</dbReference>
<dbReference type="InterPro" id="IPR046341">
    <property type="entry name" value="SET_dom_sf"/>
</dbReference>
<evidence type="ECO:0000256" key="2">
    <source>
        <dbReference type="ARBA" id="ARBA00022490"/>
    </source>
</evidence>
<accession>A0A2R5LC86</accession>
<comment type="subcellular location">
    <subcellularLocation>
        <location evidence="1">Cytoplasm</location>
    </subcellularLocation>
</comment>
<keyword evidence="5 7" id="KW-0949">S-adenosyl-L-methionine</keyword>
<evidence type="ECO:0000259" key="8">
    <source>
        <dbReference type="PROSITE" id="PS50280"/>
    </source>
</evidence>
<keyword evidence="6" id="KW-0009">Actin-binding</keyword>
<comment type="catalytic activity">
    <reaction evidence="7">
        <text>L-histidyl-[protein] + S-adenosyl-L-methionine = N(tele)-methyl-L-histidyl-[protein] + S-adenosyl-L-homocysteine + H(+)</text>
        <dbReference type="Rhea" id="RHEA:19369"/>
        <dbReference type="Rhea" id="RHEA-COMP:9745"/>
        <dbReference type="Rhea" id="RHEA-COMP:11600"/>
        <dbReference type="ChEBI" id="CHEBI:15378"/>
        <dbReference type="ChEBI" id="CHEBI:16367"/>
        <dbReference type="ChEBI" id="CHEBI:29979"/>
        <dbReference type="ChEBI" id="CHEBI:57856"/>
        <dbReference type="ChEBI" id="CHEBI:59789"/>
        <dbReference type="EC" id="2.1.1.85"/>
    </reaction>
</comment>
<dbReference type="AlphaFoldDB" id="A0A2R5LC86"/>
<protein>
    <recommendedName>
        <fullName evidence="7">protein-histidine N-methyltransferase</fullName>
        <ecNumber evidence="7">2.1.1.85</ecNumber>
    </recommendedName>
</protein>
<dbReference type="Gene3D" id="3.90.1410.10">
    <property type="entry name" value="set domain protein methyltransferase, domain 1"/>
    <property type="match status" value="1"/>
</dbReference>
<dbReference type="EMBL" id="GGLE01002986">
    <property type="protein sequence ID" value="MBY07112.1"/>
    <property type="molecule type" value="Transcribed_RNA"/>
</dbReference>
<dbReference type="InterPro" id="IPR025785">
    <property type="entry name" value="SETD3"/>
</dbReference>
<keyword evidence="3 7" id="KW-0489">Methyltransferase</keyword>
<evidence type="ECO:0000256" key="4">
    <source>
        <dbReference type="ARBA" id="ARBA00022679"/>
    </source>
</evidence>
<dbReference type="GO" id="GO:0003779">
    <property type="term" value="F:actin binding"/>
    <property type="evidence" value="ECO:0007669"/>
    <property type="project" value="UniProtKB-KW"/>
</dbReference>
<evidence type="ECO:0000256" key="6">
    <source>
        <dbReference type="ARBA" id="ARBA00023203"/>
    </source>
</evidence>
<reference evidence="9" key="1">
    <citation type="submission" date="2018-03" db="EMBL/GenBank/DDBJ databases">
        <title>The relapsing fever spirochete Borrelia turicatae persists in the highly oxidative environment of its soft-bodied tick vector.</title>
        <authorList>
            <person name="Bourret T.J."/>
            <person name="Boyle W.K."/>
            <person name="Valenzuela J.G."/>
            <person name="Oliveira F."/>
            <person name="Lopez J.E."/>
        </authorList>
    </citation>
    <scope>NUCLEOTIDE SEQUENCE</scope>
    <source>
        <strain evidence="9">Kansas strain/isolate</strain>
        <tissue evidence="9">Salivary glands</tissue>
    </source>
</reference>
<dbReference type="SUPFAM" id="SSF81822">
    <property type="entry name" value="RuBisCo LSMT C-terminal, substrate-binding domain"/>
    <property type="match status" value="1"/>
</dbReference>
<evidence type="ECO:0000256" key="5">
    <source>
        <dbReference type="ARBA" id="ARBA00022691"/>
    </source>
</evidence>
<evidence type="ECO:0000256" key="3">
    <source>
        <dbReference type="ARBA" id="ARBA00022603"/>
    </source>
</evidence>
<dbReference type="GO" id="GO:0018064">
    <property type="term" value="F:protein-L-histidine N-tele-methyltransferase activity"/>
    <property type="evidence" value="ECO:0007669"/>
    <property type="project" value="UniProtKB-EC"/>
</dbReference>
<dbReference type="Pfam" id="PF00856">
    <property type="entry name" value="SET"/>
    <property type="match status" value="1"/>
</dbReference>
<sequence length="481" mass="53945">MGRHNKKKGFKQLSIDDRLMLQCMLDEILEKCTKLPSGIPKEEWKDFLELSSLLVKVREIENGITLDLPERTNKWDAFLDWCTKNGADMKHVEIKDIGNGEYGMTAKQAIEEGDEILHVPRKLMMSALAAHSSRLGQLLQEDPVLKSMPNITLALFLILELSSGETSFWSPYISILPDSFSTVLYFSVSDLELLRGSVVLDDALKLHRSILRQYAYFHRILRTHPLAKSLPFKDCFTYDLYRWAVSAVMTRQNAIPAPGGHAGSSTVLALVPLWDMCNHSGGKLCTDYDPEKDELKCLAMRDFQAGDEVTIFYGRRTNSEFLVHNGFVYPGNEHDAVDIKLGISKSDPLFSIKSELCGKHDLPQSGVFSLRSGSRPITEDLSTFLRILILKEEPSGGNISSENIENSPDENARAALAFLRDRIELLLRAFPLSEQDYQSIVTSSRSTPGSRNAALYRLEERKILLSAQRLLCTPASPTACA</sequence>
<proteinExistence type="inferred from homology"/>
<dbReference type="InterPro" id="IPR001214">
    <property type="entry name" value="SET_dom"/>
</dbReference>
<evidence type="ECO:0000313" key="9">
    <source>
        <dbReference type="EMBL" id="MBY07112.1"/>
    </source>
</evidence>
<dbReference type="Gene3D" id="3.90.1420.10">
    <property type="entry name" value="Rubisco LSMT, substrate-binding domain"/>
    <property type="match status" value="1"/>
</dbReference>
<dbReference type="Pfam" id="PF09273">
    <property type="entry name" value="Rubis-subs-bind"/>
    <property type="match status" value="1"/>
</dbReference>
<dbReference type="PANTHER" id="PTHR13271">
    <property type="entry name" value="UNCHARACTERIZED PUTATIVE METHYLTRANSFERASE"/>
    <property type="match status" value="1"/>
</dbReference>
<comment type="similarity">
    <text evidence="7">Belongs to the class V-like SAM-binding methyltransferase superfamily. SETD3 actin-histidine methyltransferase family.</text>
</comment>
<evidence type="ECO:0000256" key="7">
    <source>
        <dbReference type="PROSITE-ProRule" id="PRU00898"/>
    </source>
</evidence>
<dbReference type="InterPro" id="IPR050600">
    <property type="entry name" value="SETD3_SETD6_MTase"/>
</dbReference>